<dbReference type="InterPro" id="IPR038763">
    <property type="entry name" value="DHH_sf"/>
</dbReference>
<dbReference type="RefSeq" id="WP_129832768.1">
    <property type="nucleotide sequence ID" value="NZ_CP035704.1"/>
</dbReference>
<dbReference type="Pfam" id="PF17768">
    <property type="entry name" value="RecJ_OB"/>
    <property type="match status" value="1"/>
</dbReference>
<evidence type="ECO:0000259" key="7">
    <source>
        <dbReference type="Pfam" id="PF02272"/>
    </source>
</evidence>
<dbReference type="GO" id="GO:0003676">
    <property type="term" value="F:nucleic acid binding"/>
    <property type="evidence" value="ECO:0007669"/>
    <property type="project" value="InterPro"/>
</dbReference>
<accession>A0A411HJD6</accession>
<dbReference type="InterPro" id="IPR041122">
    <property type="entry name" value="RecJ_OB"/>
</dbReference>
<protein>
    <recommendedName>
        <fullName evidence="2">Single-stranded-DNA-specific exonuclease RecJ</fullName>
    </recommendedName>
</protein>
<keyword evidence="4" id="KW-0378">Hydrolase</keyword>
<dbReference type="GO" id="GO:0006310">
    <property type="term" value="P:DNA recombination"/>
    <property type="evidence" value="ECO:0007669"/>
    <property type="project" value="InterPro"/>
</dbReference>
<keyword evidence="10" id="KW-1185">Reference proteome</keyword>
<evidence type="ECO:0000313" key="10">
    <source>
        <dbReference type="Proteomes" id="UP000291562"/>
    </source>
</evidence>
<dbReference type="PANTHER" id="PTHR30255:SF2">
    <property type="entry name" value="SINGLE-STRANDED-DNA-SPECIFIC EXONUCLEASE RECJ"/>
    <property type="match status" value="1"/>
</dbReference>
<dbReference type="OrthoDB" id="9809852at2"/>
<sequence>MSITRIQRRAVSGESHGWPENIHPVLRRIYAARGALHPGDVEYRLAALHTPQTLSGIAAACELLANALRDDRRIVIVGDFDADGATGTAVAIRGLRALGARHVSYQVPNRFTHGYGLSPALVETLLPQKPDLIITVDNGIASLPGVALAKSHGIAVLITDHHLPGLQLPIADAIVNPNLEKDQFPSKALCGVGVMFYLLLALRTYLRNGGWFILRSIVEPDLSVLLDLVALGTVADLVSLDFNNRILVESGLKRIRAGRGCAGVRALIDVSNRRVQAITAADLGFALAPRINAAGRLEDMALGIECLITDDAMRAQALAEQLSAINTERRELQVTMVEQGEALVARWRAAHGADTLPVGVCLFEQDWHPGVVGLVASRLKESLHRPVVACAPAGDDSDELRASARSIPGFHIRDALAEVDARHPDLILRFGGHAMAAGLSLRAHNLHKFAAAFDAVAQERLAPEQLEAVMLSDGELRAEDCTLDLAQQLRYAGPWGQNFPEPIFDGEFSVESWRVVGETHLRLKLKAVSGAAAIDGILFGGYRGSPPPARLRAAYQLDINDWRGESSVQLLLRHIETT</sequence>
<evidence type="ECO:0000259" key="6">
    <source>
        <dbReference type="Pfam" id="PF01368"/>
    </source>
</evidence>
<evidence type="ECO:0000256" key="1">
    <source>
        <dbReference type="ARBA" id="ARBA00005915"/>
    </source>
</evidence>
<dbReference type="FunFam" id="3.90.1640.30:FF:000001">
    <property type="entry name" value="Single-stranded-DNA-specific exonuclease RecJ"/>
    <property type="match status" value="1"/>
</dbReference>
<keyword evidence="3" id="KW-0540">Nuclease</keyword>
<gene>
    <name evidence="9" type="primary">recJ</name>
    <name evidence="9" type="ORF">ELE36_09125</name>
</gene>
<dbReference type="Pfam" id="PF02272">
    <property type="entry name" value="DHHA1"/>
    <property type="match status" value="1"/>
</dbReference>
<proteinExistence type="inferred from homology"/>
<dbReference type="InterPro" id="IPR003156">
    <property type="entry name" value="DHHA1_dom"/>
</dbReference>
<dbReference type="Proteomes" id="UP000291562">
    <property type="component" value="Chromosome"/>
</dbReference>
<evidence type="ECO:0000259" key="8">
    <source>
        <dbReference type="Pfam" id="PF17768"/>
    </source>
</evidence>
<evidence type="ECO:0000313" key="9">
    <source>
        <dbReference type="EMBL" id="QBB70510.1"/>
    </source>
</evidence>
<reference evidence="9 10" key="1">
    <citation type="submission" date="2019-01" db="EMBL/GenBank/DDBJ databases">
        <title>Pseudolysobacter antarctica gen. nov., sp. nov., isolated from Fildes Peninsula, Antarctica.</title>
        <authorList>
            <person name="Wei Z."/>
            <person name="Peng F."/>
        </authorList>
    </citation>
    <scope>NUCLEOTIDE SEQUENCE [LARGE SCALE GENOMIC DNA]</scope>
    <source>
        <strain evidence="9 10">AQ6-296</strain>
    </source>
</reference>
<dbReference type="Pfam" id="PF01368">
    <property type="entry name" value="DHH"/>
    <property type="match status" value="1"/>
</dbReference>
<dbReference type="GO" id="GO:0008409">
    <property type="term" value="F:5'-3' exonuclease activity"/>
    <property type="evidence" value="ECO:0007669"/>
    <property type="project" value="InterPro"/>
</dbReference>
<evidence type="ECO:0000256" key="4">
    <source>
        <dbReference type="ARBA" id="ARBA00022801"/>
    </source>
</evidence>
<evidence type="ECO:0000256" key="5">
    <source>
        <dbReference type="ARBA" id="ARBA00022839"/>
    </source>
</evidence>
<keyword evidence="5 9" id="KW-0269">Exonuclease</keyword>
<dbReference type="EMBL" id="CP035704">
    <property type="protein sequence ID" value="QBB70510.1"/>
    <property type="molecule type" value="Genomic_DNA"/>
</dbReference>
<dbReference type="SUPFAM" id="SSF64182">
    <property type="entry name" value="DHH phosphoesterases"/>
    <property type="match status" value="1"/>
</dbReference>
<dbReference type="Gene3D" id="3.10.310.30">
    <property type="match status" value="1"/>
</dbReference>
<dbReference type="PANTHER" id="PTHR30255">
    <property type="entry name" value="SINGLE-STRANDED-DNA-SPECIFIC EXONUCLEASE RECJ"/>
    <property type="match status" value="1"/>
</dbReference>
<feature type="domain" description="DHHA1" evidence="7">
    <location>
        <begin position="362"/>
        <end position="458"/>
    </location>
</feature>
<dbReference type="InterPro" id="IPR051673">
    <property type="entry name" value="SSDNA_exonuclease_RecJ"/>
</dbReference>
<dbReference type="GO" id="GO:0006281">
    <property type="term" value="P:DNA repair"/>
    <property type="evidence" value="ECO:0007669"/>
    <property type="project" value="InterPro"/>
</dbReference>
<dbReference type="KEGG" id="xbc:ELE36_09125"/>
<comment type="similarity">
    <text evidence="1">Belongs to the RecJ family.</text>
</comment>
<feature type="domain" description="RecJ OB" evidence="8">
    <location>
        <begin position="473"/>
        <end position="574"/>
    </location>
</feature>
<dbReference type="InterPro" id="IPR004610">
    <property type="entry name" value="RecJ"/>
</dbReference>
<organism evidence="9 10">
    <name type="scientific">Pseudolysobacter antarcticus</name>
    <dbReference type="NCBI Taxonomy" id="2511995"/>
    <lineage>
        <taxon>Bacteria</taxon>
        <taxon>Pseudomonadati</taxon>
        <taxon>Pseudomonadota</taxon>
        <taxon>Gammaproteobacteria</taxon>
        <taxon>Lysobacterales</taxon>
        <taxon>Rhodanobacteraceae</taxon>
        <taxon>Pseudolysobacter</taxon>
    </lineage>
</organism>
<dbReference type="AlphaFoldDB" id="A0A411HJD6"/>
<feature type="domain" description="DDH" evidence="6">
    <location>
        <begin position="73"/>
        <end position="233"/>
    </location>
</feature>
<dbReference type="Gene3D" id="3.90.1640.30">
    <property type="match status" value="1"/>
</dbReference>
<dbReference type="InterPro" id="IPR001667">
    <property type="entry name" value="DDH_dom"/>
</dbReference>
<evidence type="ECO:0000256" key="3">
    <source>
        <dbReference type="ARBA" id="ARBA00022722"/>
    </source>
</evidence>
<dbReference type="NCBIfam" id="TIGR00644">
    <property type="entry name" value="recJ"/>
    <property type="match status" value="1"/>
</dbReference>
<name>A0A411HJD6_9GAMM</name>
<evidence type="ECO:0000256" key="2">
    <source>
        <dbReference type="ARBA" id="ARBA00019841"/>
    </source>
</evidence>